<comment type="caution">
    <text evidence="1">The sequence shown here is derived from an EMBL/GenBank/DDBJ whole genome shotgun (WGS) entry which is preliminary data.</text>
</comment>
<evidence type="ECO:0000313" key="1">
    <source>
        <dbReference type="EMBL" id="KAJ3476399.1"/>
    </source>
</evidence>
<dbReference type="Pfam" id="PF18759">
    <property type="entry name" value="Plavaka"/>
    <property type="match status" value="1"/>
</dbReference>
<dbReference type="Proteomes" id="UP001212997">
    <property type="component" value="Unassembled WGS sequence"/>
</dbReference>
<reference evidence="1" key="1">
    <citation type="submission" date="2022-07" db="EMBL/GenBank/DDBJ databases">
        <title>Genome Sequence of Physisporinus lineatus.</title>
        <authorList>
            <person name="Buettner E."/>
        </authorList>
    </citation>
    <scope>NUCLEOTIDE SEQUENCE</scope>
    <source>
        <strain evidence="1">VT162</strain>
    </source>
</reference>
<evidence type="ECO:0008006" key="3">
    <source>
        <dbReference type="Google" id="ProtNLM"/>
    </source>
</evidence>
<protein>
    <recommendedName>
        <fullName evidence="3">C2H2-type domain-containing protein</fullName>
    </recommendedName>
</protein>
<proteinExistence type="predicted"/>
<gene>
    <name evidence="1" type="ORF">NLI96_g11182</name>
</gene>
<accession>A0AAD5YB90</accession>
<dbReference type="InterPro" id="IPR041078">
    <property type="entry name" value="Plavaka"/>
</dbReference>
<dbReference type="AlphaFoldDB" id="A0AAD5YB90"/>
<dbReference type="EMBL" id="JANAWD010000712">
    <property type="protein sequence ID" value="KAJ3476399.1"/>
    <property type="molecule type" value="Genomic_DNA"/>
</dbReference>
<evidence type="ECO:0000313" key="2">
    <source>
        <dbReference type="Proteomes" id="UP001212997"/>
    </source>
</evidence>
<organism evidence="1 2">
    <name type="scientific">Meripilus lineatus</name>
    <dbReference type="NCBI Taxonomy" id="2056292"/>
    <lineage>
        <taxon>Eukaryota</taxon>
        <taxon>Fungi</taxon>
        <taxon>Dikarya</taxon>
        <taxon>Basidiomycota</taxon>
        <taxon>Agaricomycotina</taxon>
        <taxon>Agaricomycetes</taxon>
        <taxon>Polyporales</taxon>
        <taxon>Meripilaceae</taxon>
        <taxon>Meripilus</taxon>
    </lineage>
</organism>
<name>A0AAD5YB90_9APHY</name>
<sequence>MPRPRRTYTEFQCDNCHRSFKGLRGLHSHLSQVNECAEAVARNNAPANNCIPSPVPSIPPPEVPDPPIDHRAHVEEVPDEGEPLVNRNAPDGTAVEAVEFEEADKEAGVVLDFVEDIHFRYRSLYTADSKNVYYPFINRIDWEIAKWAKESKTGDSKLNELLAIDGVVEQLKLSFKNARALNQIIDNELPSRANWMLKRLQTPGYPEHKKRLFTEMNTGDWWSDTQAELPKGSTIIPLIFATDKTEISHFSGDHSAYPLYMTIGNIDKATRRMPSQYAWILVGYLPTDALTSLDLTDPAISLSRSRLFHMCMRQIVEPLIDAGSHGILLAGGDGAVRRCHPILAIYIADYPEQCVVTCSRYMQVCPVCGIPKDKFGLHKCHGPRKPPDVLRTLRKAAAEQTIKARDAILKSAGLNFIVEPFWKDLPHCNIFKAITPDILHQGYQGVLTHLIHWLRTIMSDNELDARFQRLPPMHGLRTFKNGISRLSRVSGAEHKQICRQLLGCIIGKAPPSAVRATVALLNFFYLAQYESHSDETLGYLRDVLRDFHNNKAVFIETGARDSHFNFPKLHVIEHYSYFVCLFGTTDGYNSEASERLHIDNVKEAFRATNFKNFMPQMITWLSRREKLHAFSSWSHLLVRPTFDAERPPPYSYSEPWCADVHIRASNLRRRLSSSKCPQSTVHRTPQQIVIPFQFVDVWYHVKFCSPSIQDESFKDTYDIADASPRRLNRRKDQILPSRFDTVLVNERGAQTDRVKGLRVAQIRVLFKIPDEFNSTLFGPDTEPPGHLAFVEWFSTPTEKHASSQMFKVKRSIADTGARQS</sequence>
<keyword evidence="2" id="KW-1185">Reference proteome</keyword>